<dbReference type="Proteomes" id="UP000606786">
    <property type="component" value="Unassembled WGS sequence"/>
</dbReference>
<gene>
    <name evidence="2" type="ORF">CCAP1982_LOCUS888</name>
</gene>
<evidence type="ECO:0000313" key="3">
    <source>
        <dbReference type="Proteomes" id="UP000606786"/>
    </source>
</evidence>
<dbReference type="AlphaFoldDB" id="A0A811TZ02"/>
<accession>A0A811TZ02</accession>
<organism evidence="2 3">
    <name type="scientific">Ceratitis capitata</name>
    <name type="common">Mediterranean fruit fly</name>
    <name type="synonym">Tephritis capitata</name>
    <dbReference type="NCBI Taxonomy" id="7213"/>
    <lineage>
        <taxon>Eukaryota</taxon>
        <taxon>Metazoa</taxon>
        <taxon>Ecdysozoa</taxon>
        <taxon>Arthropoda</taxon>
        <taxon>Hexapoda</taxon>
        <taxon>Insecta</taxon>
        <taxon>Pterygota</taxon>
        <taxon>Neoptera</taxon>
        <taxon>Endopterygota</taxon>
        <taxon>Diptera</taxon>
        <taxon>Brachycera</taxon>
        <taxon>Muscomorpha</taxon>
        <taxon>Tephritoidea</taxon>
        <taxon>Tephritidae</taxon>
        <taxon>Ceratitis</taxon>
        <taxon>Ceratitis</taxon>
    </lineage>
</organism>
<keyword evidence="3" id="KW-1185">Reference proteome</keyword>
<name>A0A811TZ02_CERCA</name>
<keyword evidence="1" id="KW-0812">Transmembrane</keyword>
<proteinExistence type="predicted"/>
<feature type="transmembrane region" description="Helical" evidence="1">
    <location>
        <begin position="23"/>
        <end position="43"/>
    </location>
</feature>
<keyword evidence="1" id="KW-0472">Membrane</keyword>
<sequence length="68" mass="7983">KITRMPTYVALSFVVFPWPEHAVAFHLLVIFSFVHSFDFRLVINFRCEWEEAEKFWPATPVGNGLPDE</sequence>
<comment type="caution">
    <text evidence="2">The sequence shown here is derived from an EMBL/GenBank/DDBJ whole genome shotgun (WGS) entry which is preliminary data.</text>
</comment>
<reference evidence="2" key="1">
    <citation type="submission" date="2020-11" db="EMBL/GenBank/DDBJ databases">
        <authorList>
            <person name="Whitehead M."/>
        </authorList>
    </citation>
    <scope>NUCLEOTIDE SEQUENCE</scope>
    <source>
        <strain evidence="2">EGII</strain>
    </source>
</reference>
<feature type="non-terminal residue" evidence="2">
    <location>
        <position position="1"/>
    </location>
</feature>
<keyword evidence="1" id="KW-1133">Transmembrane helix</keyword>
<evidence type="ECO:0000313" key="2">
    <source>
        <dbReference type="EMBL" id="CAD6992002.1"/>
    </source>
</evidence>
<protein>
    <submittedName>
        <fullName evidence="2">(Mediterranean fruit fly) hypothetical protein</fullName>
    </submittedName>
</protein>
<evidence type="ECO:0000256" key="1">
    <source>
        <dbReference type="SAM" id="Phobius"/>
    </source>
</evidence>
<dbReference type="EMBL" id="CAJHJT010000001">
    <property type="protein sequence ID" value="CAD6992002.1"/>
    <property type="molecule type" value="Genomic_DNA"/>
</dbReference>